<accession>A0A8S9S6E5</accession>
<gene>
    <name evidence="1" type="ORF">F2Q69_00027181</name>
</gene>
<reference evidence="1" key="1">
    <citation type="submission" date="2019-12" db="EMBL/GenBank/DDBJ databases">
        <title>Genome sequencing and annotation of Brassica cretica.</title>
        <authorList>
            <person name="Studholme D.J."/>
            <person name="Sarris P."/>
        </authorList>
    </citation>
    <scope>NUCLEOTIDE SEQUENCE</scope>
    <source>
        <strain evidence="1">PFS-109/04</strain>
        <tissue evidence="1">Leaf</tissue>
    </source>
</reference>
<organism evidence="1 2">
    <name type="scientific">Brassica cretica</name>
    <name type="common">Mustard</name>
    <dbReference type="NCBI Taxonomy" id="69181"/>
    <lineage>
        <taxon>Eukaryota</taxon>
        <taxon>Viridiplantae</taxon>
        <taxon>Streptophyta</taxon>
        <taxon>Embryophyta</taxon>
        <taxon>Tracheophyta</taxon>
        <taxon>Spermatophyta</taxon>
        <taxon>Magnoliopsida</taxon>
        <taxon>eudicotyledons</taxon>
        <taxon>Gunneridae</taxon>
        <taxon>Pentapetalae</taxon>
        <taxon>rosids</taxon>
        <taxon>malvids</taxon>
        <taxon>Brassicales</taxon>
        <taxon>Brassicaceae</taxon>
        <taxon>Brassiceae</taxon>
        <taxon>Brassica</taxon>
    </lineage>
</organism>
<dbReference type="AlphaFoldDB" id="A0A8S9S6E5"/>
<dbReference type="EMBL" id="QGKX02000088">
    <property type="protein sequence ID" value="KAF3588767.1"/>
    <property type="molecule type" value="Genomic_DNA"/>
</dbReference>
<name>A0A8S9S6E5_BRACR</name>
<dbReference type="Proteomes" id="UP000712600">
    <property type="component" value="Unassembled WGS sequence"/>
</dbReference>
<comment type="caution">
    <text evidence="1">The sequence shown here is derived from an EMBL/GenBank/DDBJ whole genome shotgun (WGS) entry which is preliminary data.</text>
</comment>
<evidence type="ECO:0000313" key="2">
    <source>
        <dbReference type="Proteomes" id="UP000712600"/>
    </source>
</evidence>
<sequence>MSSSPRLSIVKWRRLSRWPFSKEENVDLSLLVAILDGDGPDSRWLSSNRKLLSATAQGLSLGGCPIVKSWKDQIPLHLFCYYALSQMDEET</sequence>
<proteinExistence type="predicted"/>
<evidence type="ECO:0000313" key="1">
    <source>
        <dbReference type="EMBL" id="KAF3588767.1"/>
    </source>
</evidence>
<protein>
    <submittedName>
        <fullName evidence="1">Uncharacterized protein</fullName>
    </submittedName>
</protein>